<sequence>MYLVQLLLPVYDASGTPFPRARFDAVRRALADQFGGVTAYMRAPAQGLWEDDAGHMERDEVLLFEVMVEALDHGWWAAYRQSLEADFAQDEILVRASPVERL</sequence>
<organism evidence="1 2">
    <name type="scientific">Noviluteimonas caseinilytica</name>
    <dbReference type="NCBI Taxonomy" id="2675101"/>
    <lineage>
        <taxon>Bacteria</taxon>
        <taxon>Pseudomonadati</taxon>
        <taxon>Pseudomonadota</taxon>
        <taxon>Gammaproteobacteria</taxon>
        <taxon>Lysobacterales</taxon>
        <taxon>Lysobacteraceae</taxon>
        <taxon>Noviluteimonas</taxon>
    </lineage>
</organism>
<dbReference type="Proteomes" id="UP000681317">
    <property type="component" value="Chromosome"/>
</dbReference>
<proteinExistence type="predicted"/>
<gene>
    <name evidence="1" type="ORF">LYSCAS_01560</name>
</gene>
<protein>
    <recommendedName>
        <fullName evidence="3">DUF1330 domain-containing protein</fullName>
    </recommendedName>
</protein>
<keyword evidence="2" id="KW-1185">Reference proteome</keyword>
<evidence type="ECO:0000313" key="1">
    <source>
        <dbReference type="EMBL" id="BCT91132.1"/>
    </source>
</evidence>
<evidence type="ECO:0000313" key="2">
    <source>
        <dbReference type="Proteomes" id="UP000681317"/>
    </source>
</evidence>
<reference evidence="1 2" key="1">
    <citation type="submission" date="2021-03" db="EMBL/GenBank/DDBJ databases">
        <title>Complete Genome Sequences of Two Lysobacter Strains Isolated from Sea Water (Lysobacter caseinilyticus) and Soil (Lysobacter helvus) in South Korea.</title>
        <authorList>
            <person name="Watanabe Y."/>
            <person name="Arakawa K."/>
        </authorList>
    </citation>
    <scope>NUCLEOTIDE SEQUENCE [LARGE SCALE GENOMIC DNA]</scope>
    <source>
        <strain evidence="1 2">KVB24</strain>
    </source>
</reference>
<dbReference type="RefSeq" id="WP_213435158.1">
    <property type="nucleotide sequence ID" value="NZ_AP024545.1"/>
</dbReference>
<dbReference type="EMBL" id="AP024545">
    <property type="protein sequence ID" value="BCT91132.1"/>
    <property type="molecule type" value="Genomic_DNA"/>
</dbReference>
<accession>A0ABM7Q1Q2</accession>
<evidence type="ECO:0008006" key="3">
    <source>
        <dbReference type="Google" id="ProtNLM"/>
    </source>
</evidence>
<name>A0ABM7Q1Q2_9GAMM</name>